<keyword evidence="2" id="KW-1185">Reference proteome</keyword>
<comment type="caution">
    <text evidence="1">The sequence shown here is derived from an EMBL/GenBank/DDBJ whole genome shotgun (WGS) entry which is preliminary data.</text>
</comment>
<organism evidence="1 2">
    <name type="scientific">Fusarium napiforme</name>
    <dbReference type="NCBI Taxonomy" id="42672"/>
    <lineage>
        <taxon>Eukaryota</taxon>
        <taxon>Fungi</taxon>
        <taxon>Dikarya</taxon>
        <taxon>Ascomycota</taxon>
        <taxon>Pezizomycotina</taxon>
        <taxon>Sordariomycetes</taxon>
        <taxon>Hypocreomycetidae</taxon>
        <taxon>Hypocreales</taxon>
        <taxon>Nectriaceae</taxon>
        <taxon>Fusarium</taxon>
        <taxon>Fusarium fujikuroi species complex</taxon>
    </lineage>
</organism>
<dbReference type="AlphaFoldDB" id="A0A8H5MZF9"/>
<evidence type="ECO:0000313" key="2">
    <source>
        <dbReference type="Proteomes" id="UP000574317"/>
    </source>
</evidence>
<evidence type="ECO:0000313" key="1">
    <source>
        <dbReference type="EMBL" id="KAF5546759.1"/>
    </source>
</evidence>
<dbReference type="EMBL" id="JAAOAO010000342">
    <property type="protein sequence ID" value="KAF5546759.1"/>
    <property type="molecule type" value="Genomic_DNA"/>
</dbReference>
<reference evidence="1 2" key="1">
    <citation type="submission" date="2020-05" db="EMBL/GenBank/DDBJ databases">
        <title>Identification and distribution of gene clusters putatively required for synthesis of sphingolipid metabolism inhibitors in phylogenetically diverse species of the filamentous fungus Fusarium.</title>
        <authorList>
            <person name="Kim H.-S."/>
            <person name="Busman M."/>
            <person name="Brown D.W."/>
            <person name="Divon H."/>
            <person name="Uhlig S."/>
            <person name="Proctor R.H."/>
        </authorList>
    </citation>
    <scope>NUCLEOTIDE SEQUENCE [LARGE SCALE GENOMIC DNA]</scope>
    <source>
        <strain evidence="1 2">NRRL 25196</strain>
    </source>
</reference>
<proteinExistence type="predicted"/>
<accession>A0A8H5MZF9</accession>
<dbReference type="InterPro" id="IPR036226">
    <property type="entry name" value="LipOase_C_sf"/>
</dbReference>
<gene>
    <name evidence="1" type="ORF">FNAPI_8777</name>
</gene>
<dbReference type="GO" id="GO:0044281">
    <property type="term" value="P:small molecule metabolic process"/>
    <property type="evidence" value="ECO:0007669"/>
    <property type="project" value="UniProtKB-ARBA"/>
</dbReference>
<protein>
    <submittedName>
        <fullName evidence="1">Arachidonate 5-lipoxygenase</fullName>
    </submittedName>
</protein>
<dbReference type="Proteomes" id="UP000574317">
    <property type="component" value="Unassembled WGS sequence"/>
</dbReference>
<dbReference type="SUPFAM" id="SSF48484">
    <property type="entry name" value="Lipoxigenase"/>
    <property type="match status" value="1"/>
</dbReference>
<name>A0A8H5MZF9_9HYPO</name>
<sequence>MPRLLKASAAQPFARHKFELKVADPDCWEIVLKLNELALLLFFDREFELLLNLALLFNVAGALGAASQPRPFSLPSSSDSGRVAAIEKTRQDFQYGTDDTLIDVNPWPAGSLGKKAIKAQYSAFEKSEASIYKHVDEDTAQAQASLNGLDSFEAYFKLYDGQWQKSVPDGLAAGVLRNAKSDLSFSMERLSVHPESLRRVKTDERVALRVDDKLARKITTKTQRSLQK</sequence>